<dbReference type="SUPFAM" id="SSF55961">
    <property type="entry name" value="Bet v1-like"/>
    <property type="match status" value="1"/>
</dbReference>
<dbReference type="InterPro" id="IPR005031">
    <property type="entry name" value="COQ10_START"/>
</dbReference>
<dbReference type="PANTHER" id="PTHR34060:SF1">
    <property type="entry name" value="POLYKETIDE CYCLASE _ DEHYDRASE AND LIPID TRANSPORT PROTEIN"/>
    <property type="match status" value="1"/>
</dbReference>
<sequence length="312" mass="34296">MACCASPHALLYLYRSSSRLSVSSLRLIYPSAAAAAAVAVAAAPAPPPRLSSRTLGASPDPPPPLADDRDDAIGFQIQVSSVVGKRNRRLVRARVRVDAPLEAVWATLTDYEGLADFIPGLSECRLLDQAHGFARIYQVGEQDLALGFKFNAKGTIDCYEGDMEFLPAADGEAQALGARRREIAFTMIDGDFKLFQGKWSVVQEQHHQGPPADSDSDSDSDSSYHYHTTLSYLVELEPKLWVPVSLLEGRICTEIKNNLVSIREQAQQHHELASVFWLLQFAAACASNKSWCIHVTIINTIHCMVWYTPALL</sequence>
<comment type="caution">
    <text evidence="4">The sequence shown here is derived from an EMBL/GenBank/DDBJ whole genome shotgun (WGS) entry which is preliminary data.</text>
</comment>
<dbReference type="Proteomes" id="UP000823388">
    <property type="component" value="Chromosome 5N"/>
</dbReference>
<dbReference type="Pfam" id="PF03364">
    <property type="entry name" value="Polyketide_cyc"/>
    <property type="match status" value="1"/>
</dbReference>
<reference evidence="4" key="1">
    <citation type="submission" date="2020-05" db="EMBL/GenBank/DDBJ databases">
        <title>WGS assembly of Panicum virgatum.</title>
        <authorList>
            <person name="Lovell J.T."/>
            <person name="Jenkins J."/>
            <person name="Shu S."/>
            <person name="Juenger T.E."/>
            <person name="Schmutz J."/>
        </authorList>
    </citation>
    <scope>NUCLEOTIDE SEQUENCE</scope>
    <source>
        <strain evidence="4">AP13</strain>
    </source>
</reference>
<gene>
    <name evidence="4" type="ORF">PVAP13_5NG646900</name>
</gene>
<dbReference type="Gene3D" id="3.30.530.20">
    <property type="match status" value="1"/>
</dbReference>
<feature type="region of interest" description="Disordered" evidence="2">
    <location>
        <begin position="49"/>
        <end position="69"/>
    </location>
</feature>
<feature type="domain" description="Coenzyme Q-binding protein COQ10 START" evidence="3">
    <location>
        <begin position="97"/>
        <end position="250"/>
    </location>
</feature>
<dbReference type="InterPro" id="IPR023393">
    <property type="entry name" value="START-like_dom_sf"/>
</dbReference>
<organism evidence="4 5">
    <name type="scientific">Panicum virgatum</name>
    <name type="common">Blackwell switchgrass</name>
    <dbReference type="NCBI Taxonomy" id="38727"/>
    <lineage>
        <taxon>Eukaryota</taxon>
        <taxon>Viridiplantae</taxon>
        <taxon>Streptophyta</taxon>
        <taxon>Embryophyta</taxon>
        <taxon>Tracheophyta</taxon>
        <taxon>Spermatophyta</taxon>
        <taxon>Magnoliopsida</taxon>
        <taxon>Liliopsida</taxon>
        <taxon>Poales</taxon>
        <taxon>Poaceae</taxon>
        <taxon>PACMAD clade</taxon>
        <taxon>Panicoideae</taxon>
        <taxon>Panicodae</taxon>
        <taxon>Paniceae</taxon>
        <taxon>Panicinae</taxon>
        <taxon>Panicum</taxon>
        <taxon>Panicum sect. Hiantes</taxon>
    </lineage>
</organism>
<keyword evidence="5" id="KW-1185">Reference proteome</keyword>
<evidence type="ECO:0000259" key="3">
    <source>
        <dbReference type="Pfam" id="PF03364"/>
    </source>
</evidence>
<dbReference type="AlphaFoldDB" id="A0A8T0SAB6"/>
<accession>A0A8T0SAB6</accession>
<comment type="subcellular location">
    <subcellularLocation>
        <location evidence="1">Nucleus</location>
    </subcellularLocation>
</comment>
<evidence type="ECO:0000313" key="5">
    <source>
        <dbReference type="Proteomes" id="UP000823388"/>
    </source>
</evidence>
<name>A0A8T0SAB6_PANVG</name>
<evidence type="ECO:0000256" key="1">
    <source>
        <dbReference type="ARBA" id="ARBA00004123"/>
    </source>
</evidence>
<dbReference type="GO" id="GO:0005634">
    <property type="term" value="C:nucleus"/>
    <property type="evidence" value="ECO:0007669"/>
    <property type="project" value="UniProtKB-SubCell"/>
</dbReference>
<evidence type="ECO:0000313" key="4">
    <source>
        <dbReference type="EMBL" id="KAG2594454.1"/>
    </source>
</evidence>
<protein>
    <recommendedName>
        <fullName evidence="3">Coenzyme Q-binding protein COQ10 START domain-containing protein</fullName>
    </recommendedName>
</protein>
<dbReference type="PANTHER" id="PTHR34060">
    <property type="entry name" value="POLYKETIDE CYCLASE / DEHYDRASE AND LIPID TRANSPORT PROTEIN"/>
    <property type="match status" value="1"/>
</dbReference>
<evidence type="ECO:0000256" key="2">
    <source>
        <dbReference type="SAM" id="MobiDB-lite"/>
    </source>
</evidence>
<proteinExistence type="predicted"/>
<dbReference type="EMBL" id="CM029046">
    <property type="protein sequence ID" value="KAG2594454.1"/>
    <property type="molecule type" value="Genomic_DNA"/>
</dbReference>